<organism evidence="1 2">
    <name type="scientific">Kitasatospora paranensis</name>
    <dbReference type="NCBI Taxonomy" id="258053"/>
    <lineage>
        <taxon>Bacteria</taxon>
        <taxon>Bacillati</taxon>
        <taxon>Actinomycetota</taxon>
        <taxon>Actinomycetes</taxon>
        <taxon>Kitasatosporales</taxon>
        <taxon>Streptomycetaceae</taxon>
        <taxon>Kitasatospora</taxon>
    </lineage>
</organism>
<dbReference type="Gene3D" id="3.40.50.300">
    <property type="entry name" value="P-loop containing nucleotide triphosphate hydrolases"/>
    <property type="match status" value="1"/>
</dbReference>
<reference evidence="2" key="1">
    <citation type="journal article" date="2019" name="Int. J. Syst. Evol. Microbiol.">
        <title>The Global Catalogue of Microorganisms (GCM) 10K type strain sequencing project: providing services to taxonomists for standard genome sequencing and annotation.</title>
        <authorList>
            <consortium name="The Broad Institute Genomics Platform"/>
            <consortium name="The Broad Institute Genome Sequencing Center for Infectious Disease"/>
            <person name="Wu L."/>
            <person name="Ma J."/>
        </authorList>
    </citation>
    <scope>NUCLEOTIDE SEQUENCE [LARGE SCALE GENOMIC DNA]</scope>
    <source>
        <strain evidence="2">CGMCC 1.12859</strain>
    </source>
</reference>
<dbReference type="InterPro" id="IPR027417">
    <property type="entry name" value="P-loop_NTPase"/>
</dbReference>
<protein>
    <submittedName>
        <fullName evidence="1">AAA family ATPase</fullName>
    </submittedName>
</protein>
<dbReference type="Proteomes" id="UP001596435">
    <property type="component" value="Unassembled WGS sequence"/>
</dbReference>
<gene>
    <name evidence="1" type="ORF">ACFQMG_24310</name>
</gene>
<proteinExistence type="predicted"/>
<dbReference type="EMBL" id="JBHTAJ010000051">
    <property type="protein sequence ID" value="MFC7182678.1"/>
    <property type="molecule type" value="Genomic_DNA"/>
</dbReference>
<dbReference type="Pfam" id="PF13671">
    <property type="entry name" value="AAA_33"/>
    <property type="match status" value="1"/>
</dbReference>
<evidence type="ECO:0000313" key="2">
    <source>
        <dbReference type="Proteomes" id="UP001596435"/>
    </source>
</evidence>
<keyword evidence="2" id="KW-1185">Reference proteome</keyword>
<dbReference type="SUPFAM" id="SSF52540">
    <property type="entry name" value="P-loop containing nucleoside triphosphate hydrolases"/>
    <property type="match status" value="1"/>
</dbReference>
<comment type="caution">
    <text evidence="1">The sequence shown here is derived from an EMBL/GenBank/DDBJ whole genome shotgun (WGS) entry which is preliminary data.</text>
</comment>
<sequence>MDDVDGSALSAAAAVFAPEPGTVVLMCGLPGSGKTTFAQELERRGYTRLSIDEVVWRRIGRDAAELDPDVYERLKSAAEQELGHELIRLMDARQPVVVDYSFWSRATRDRYKALVESHGCRWELVRLLADPDTLLRRLAARNGRHGANCVTVSEELLNRYLAGFEEPVGEGERVVPQR</sequence>
<dbReference type="RefSeq" id="WP_345709198.1">
    <property type="nucleotide sequence ID" value="NZ_BAABKV010000001.1"/>
</dbReference>
<evidence type="ECO:0000313" key="1">
    <source>
        <dbReference type="EMBL" id="MFC7182678.1"/>
    </source>
</evidence>
<accession>A0ABW2G5Z8</accession>
<name>A0ABW2G5Z8_9ACTN</name>